<comment type="caution">
    <text evidence="2">The sequence shown here is derived from an EMBL/GenBank/DDBJ whole genome shotgun (WGS) entry which is preliminary data.</text>
</comment>
<sequence length="68" mass="7209">MSNIVRAEELAELTDPYWLDSPVLGHGRTACECEDSEPSWGRAGALRLVLVGLASGLIVVGLAVALME</sequence>
<keyword evidence="1" id="KW-1133">Transmembrane helix</keyword>
<gene>
    <name evidence="2" type="ORF">OKJ99_11930</name>
</gene>
<evidence type="ECO:0000313" key="2">
    <source>
        <dbReference type="EMBL" id="MEB8338203.1"/>
    </source>
</evidence>
<dbReference type="Proteomes" id="UP001354931">
    <property type="component" value="Unassembled WGS sequence"/>
</dbReference>
<dbReference type="RefSeq" id="WP_326015967.1">
    <property type="nucleotide sequence ID" value="NZ_JAOZYC010000093.1"/>
</dbReference>
<proteinExistence type="predicted"/>
<organism evidence="2 3">
    <name type="scientific">Streptomyces endophyticus</name>
    <dbReference type="NCBI Taxonomy" id="714166"/>
    <lineage>
        <taxon>Bacteria</taxon>
        <taxon>Bacillati</taxon>
        <taxon>Actinomycetota</taxon>
        <taxon>Actinomycetes</taxon>
        <taxon>Kitasatosporales</taxon>
        <taxon>Streptomycetaceae</taxon>
        <taxon>Streptomyces</taxon>
    </lineage>
</organism>
<accession>A0ABU6F408</accession>
<keyword evidence="1" id="KW-0812">Transmembrane</keyword>
<feature type="transmembrane region" description="Helical" evidence="1">
    <location>
        <begin position="45"/>
        <end position="67"/>
    </location>
</feature>
<dbReference type="EMBL" id="JAOZYC010000093">
    <property type="protein sequence ID" value="MEB8338203.1"/>
    <property type="molecule type" value="Genomic_DNA"/>
</dbReference>
<evidence type="ECO:0000256" key="1">
    <source>
        <dbReference type="SAM" id="Phobius"/>
    </source>
</evidence>
<keyword evidence="1" id="KW-0472">Membrane</keyword>
<reference evidence="2 3" key="1">
    <citation type="submission" date="2022-10" db="EMBL/GenBank/DDBJ databases">
        <authorList>
            <person name="Xie J."/>
            <person name="Shen N."/>
        </authorList>
    </citation>
    <scope>NUCLEOTIDE SEQUENCE [LARGE SCALE GENOMIC DNA]</scope>
    <source>
        <strain evidence="2 3">YIM65594</strain>
    </source>
</reference>
<protein>
    <submittedName>
        <fullName evidence="2">Uncharacterized protein</fullName>
    </submittedName>
</protein>
<name>A0ABU6F408_9ACTN</name>
<keyword evidence="3" id="KW-1185">Reference proteome</keyword>
<evidence type="ECO:0000313" key="3">
    <source>
        <dbReference type="Proteomes" id="UP001354931"/>
    </source>
</evidence>